<dbReference type="InterPro" id="IPR046342">
    <property type="entry name" value="CBS_dom_sf"/>
</dbReference>
<feature type="domain" description="CBS" evidence="2">
    <location>
        <begin position="112"/>
        <end position="175"/>
    </location>
</feature>
<dbReference type="Pfam" id="PF00571">
    <property type="entry name" value="CBS"/>
    <property type="match status" value="2"/>
</dbReference>
<name>A0A9X3IUJ0_9GAMM</name>
<keyword evidence="4" id="KW-1185">Reference proteome</keyword>
<gene>
    <name evidence="3" type="ORF">OUO13_19720</name>
</gene>
<feature type="domain" description="CBS" evidence="2">
    <location>
        <begin position="41"/>
        <end position="97"/>
    </location>
</feature>
<dbReference type="SUPFAM" id="SSF54631">
    <property type="entry name" value="CBS-domain pair"/>
    <property type="match status" value="1"/>
</dbReference>
<keyword evidence="1" id="KW-0129">CBS domain</keyword>
<dbReference type="Gene3D" id="3.10.580.10">
    <property type="entry name" value="CBS-domain"/>
    <property type="match status" value="1"/>
</dbReference>
<dbReference type="AlphaFoldDB" id="A0A9X3IUJ0"/>
<evidence type="ECO:0000313" key="3">
    <source>
        <dbReference type="EMBL" id="MCY0967415.1"/>
    </source>
</evidence>
<protein>
    <submittedName>
        <fullName evidence="3">CBS domain-containing protein</fullName>
    </submittedName>
</protein>
<dbReference type="Proteomes" id="UP001150830">
    <property type="component" value="Unassembled WGS sequence"/>
</dbReference>
<sequence length="189" mass="21680">MNRMRKLNLFTVSNVDELAWPETPRQMSMDTMALEFFTDFVMKEPLVIDKNLGAEHARAVMIKTHVRLKLVVNSDKQFVGIISAEDLSDEKITLAAMKRGVSRSDLEVKDLMTRKQDLLAMSIEEVEFSTIGDVINFLKDNHQQHCLVIDHDRHRIRGIFSASDISRKLRLPININDQSSFYKVFAAVS</sequence>
<evidence type="ECO:0000256" key="1">
    <source>
        <dbReference type="PROSITE-ProRule" id="PRU00703"/>
    </source>
</evidence>
<dbReference type="RefSeq" id="WP_283175612.1">
    <property type="nucleotide sequence ID" value="NZ_JAPNOA010000059.1"/>
</dbReference>
<accession>A0A9X3IUJ0</accession>
<reference evidence="3" key="1">
    <citation type="submission" date="2022-11" db="EMBL/GenBank/DDBJ databases">
        <title>Parathalassolutuus dongxingensis gen. nov., sp. nov., a novel member of family Oceanospirillaceae isolated from a coastal shrimp pond in Guangxi, China.</title>
        <authorList>
            <person name="Chen H."/>
        </authorList>
    </citation>
    <scope>NUCLEOTIDE SEQUENCE</scope>
    <source>
        <strain evidence="3">G-43</strain>
    </source>
</reference>
<dbReference type="InterPro" id="IPR000644">
    <property type="entry name" value="CBS_dom"/>
</dbReference>
<evidence type="ECO:0000259" key="2">
    <source>
        <dbReference type="PROSITE" id="PS51371"/>
    </source>
</evidence>
<proteinExistence type="predicted"/>
<evidence type="ECO:0000313" key="4">
    <source>
        <dbReference type="Proteomes" id="UP001150830"/>
    </source>
</evidence>
<comment type="caution">
    <text evidence="3">The sequence shown here is derived from an EMBL/GenBank/DDBJ whole genome shotgun (WGS) entry which is preliminary data.</text>
</comment>
<dbReference type="EMBL" id="JAPNOA010000059">
    <property type="protein sequence ID" value="MCY0967415.1"/>
    <property type="molecule type" value="Genomic_DNA"/>
</dbReference>
<dbReference type="PROSITE" id="PS51371">
    <property type="entry name" value="CBS"/>
    <property type="match status" value="2"/>
</dbReference>
<organism evidence="3 4">
    <name type="scientific">Parathalassolituus penaei</name>
    <dbReference type="NCBI Taxonomy" id="2997323"/>
    <lineage>
        <taxon>Bacteria</taxon>
        <taxon>Pseudomonadati</taxon>
        <taxon>Pseudomonadota</taxon>
        <taxon>Gammaproteobacteria</taxon>
        <taxon>Oceanospirillales</taxon>
        <taxon>Oceanospirillaceae</taxon>
        <taxon>Parathalassolituus</taxon>
    </lineage>
</organism>